<reference evidence="10" key="1">
    <citation type="submission" date="2016-10" db="EMBL/GenBank/DDBJ databases">
        <authorList>
            <person name="Varghese N."/>
            <person name="Submissions S."/>
        </authorList>
    </citation>
    <scope>NUCLEOTIDE SEQUENCE [LARGE SCALE GENOMIC DNA]</scope>
    <source>
        <strain evidence="10">DSM 26894</strain>
    </source>
</reference>
<dbReference type="STRING" id="311180.SAMN04488050_12439"/>
<protein>
    <recommendedName>
        <fullName evidence="8">Abasic site processing protein</fullName>
        <ecNumber evidence="8">3.4.-.-</ecNumber>
    </recommendedName>
</protein>
<dbReference type="OrthoDB" id="9782620at2"/>
<dbReference type="InterPro" id="IPR036590">
    <property type="entry name" value="SRAP-like"/>
</dbReference>
<dbReference type="Pfam" id="PF02586">
    <property type="entry name" value="SRAP"/>
    <property type="match status" value="1"/>
</dbReference>
<evidence type="ECO:0000256" key="3">
    <source>
        <dbReference type="ARBA" id="ARBA00022763"/>
    </source>
</evidence>
<keyword evidence="6" id="KW-0238">DNA-binding</keyword>
<evidence type="ECO:0000313" key="9">
    <source>
        <dbReference type="EMBL" id="SFT26142.1"/>
    </source>
</evidence>
<evidence type="ECO:0000256" key="4">
    <source>
        <dbReference type="ARBA" id="ARBA00022801"/>
    </source>
</evidence>
<dbReference type="GO" id="GO:0016829">
    <property type="term" value="F:lyase activity"/>
    <property type="evidence" value="ECO:0007669"/>
    <property type="project" value="UniProtKB-KW"/>
</dbReference>
<dbReference type="Gene3D" id="3.90.1680.20">
    <property type="match status" value="2"/>
</dbReference>
<keyword evidence="5" id="KW-0190">Covalent protein-DNA linkage</keyword>
<keyword evidence="2 8" id="KW-0645">Protease</keyword>
<sequence length="209" mass="23586">MCNLYANRTSQDLIKGLFPDRTVIDRIGNFEPRDGIYPDQTGMILRNEGKDAVLQMARWGMPSPPQFHSKSGIDRGVTNIRNIGSPHWRRWLKPERRCLVPLSAFAEPAGTGKGNAWFRLAEDRPAMFAGLWVHAWSSIRKLKDGETTDDLYGFLTTEPNAEVAEIHPKAMPVILTDPDEWETWLTADWSDAKALQRPLTDGALVRESA</sequence>
<dbReference type="GO" id="GO:0106300">
    <property type="term" value="P:protein-DNA covalent cross-linking repair"/>
    <property type="evidence" value="ECO:0007669"/>
    <property type="project" value="InterPro"/>
</dbReference>
<dbReference type="AlphaFoldDB" id="A0A1I6WJH9"/>
<proteinExistence type="inferred from homology"/>
<organism evidence="9 10">
    <name type="scientific">Alloyangia pacifica</name>
    <dbReference type="NCBI Taxonomy" id="311180"/>
    <lineage>
        <taxon>Bacteria</taxon>
        <taxon>Pseudomonadati</taxon>
        <taxon>Pseudomonadota</taxon>
        <taxon>Alphaproteobacteria</taxon>
        <taxon>Rhodobacterales</taxon>
        <taxon>Roseobacteraceae</taxon>
        <taxon>Alloyangia</taxon>
    </lineage>
</organism>
<dbReference type="Proteomes" id="UP000199392">
    <property type="component" value="Unassembled WGS sequence"/>
</dbReference>
<dbReference type="EMBL" id="FOZW01000024">
    <property type="protein sequence ID" value="SFT26142.1"/>
    <property type="molecule type" value="Genomic_DNA"/>
</dbReference>
<evidence type="ECO:0000256" key="5">
    <source>
        <dbReference type="ARBA" id="ARBA00023124"/>
    </source>
</evidence>
<accession>A0A1I6WJH9</accession>
<keyword evidence="4 8" id="KW-0378">Hydrolase</keyword>
<evidence type="ECO:0000313" key="10">
    <source>
        <dbReference type="Proteomes" id="UP000199392"/>
    </source>
</evidence>
<dbReference type="SUPFAM" id="SSF143081">
    <property type="entry name" value="BB1717-like"/>
    <property type="match status" value="1"/>
</dbReference>
<evidence type="ECO:0000256" key="1">
    <source>
        <dbReference type="ARBA" id="ARBA00008136"/>
    </source>
</evidence>
<evidence type="ECO:0000256" key="7">
    <source>
        <dbReference type="ARBA" id="ARBA00023239"/>
    </source>
</evidence>
<dbReference type="RefSeq" id="WP_092431152.1">
    <property type="nucleotide sequence ID" value="NZ_FNCL01000027.1"/>
</dbReference>
<dbReference type="EC" id="3.4.-.-" evidence="8"/>
<evidence type="ECO:0000256" key="2">
    <source>
        <dbReference type="ARBA" id="ARBA00022670"/>
    </source>
</evidence>
<evidence type="ECO:0000256" key="6">
    <source>
        <dbReference type="ARBA" id="ARBA00023125"/>
    </source>
</evidence>
<dbReference type="PANTHER" id="PTHR13604">
    <property type="entry name" value="DC12-RELATED"/>
    <property type="match status" value="1"/>
</dbReference>
<comment type="similarity">
    <text evidence="1 8">Belongs to the SOS response-associated peptidase family.</text>
</comment>
<dbReference type="PANTHER" id="PTHR13604:SF0">
    <property type="entry name" value="ABASIC SITE PROCESSING PROTEIN HMCES"/>
    <property type="match status" value="1"/>
</dbReference>
<keyword evidence="7" id="KW-0456">Lyase</keyword>
<name>A0A1I6WJH9_9RHOB</name>
<keyword evidence="10" id="KW-1185">Reference proteome</keyword>
<dbReference type="GO" id="GO:0003697">
    <property type="term" value="F:single-stranded DNA binding"/>
    <property type="evidence" value="ECO:0007669"/>
    <property type="project" value="InterPro"/>
</dbReference>
<dbReference type="GO" id="GO:0008233">
    <property type="term" value="F:peptidase activity"/>
    <property type="evidence" value="ECO:0007669"/>
    <property type="project" value="UniProtKB-KW"/>
</dbReference>
<evidence type="ECO:0000256" key="8">
    <source>
        <dbReference type="RuleBase" id="RU364100"/>
    </source>
</evidence>
<dbReference type="InterPro" id="IPR003738">
    <property type="entry name" value="SRAP"/>
</dbReference>
<gene>
    <name evidence="9" type="ORF">SAMN04488050_12439</name>
</gene>
<dbReference type="GO" id="GO:0006508">
    <property type="term" value="P:proteolysis"/>
    <property type="evidence" value="ECO:0007669"/>
    <property type="project" value="UniProtKB-KW"/>
</dbReference>
<keyword evidence="3" id="KW-0227">DNA damage</keyword>